<evidence type="ECO:0000313" key="6">
    <source>
        <dbReference type="Proteomes" id="UP000204221"/>
    </source>
</evidence>
<keyword evidence="6" id="KW-1185">Reference proteome</keyword>
<evidence type="ECO:0000256" key="4">
    <source>
        <dbReference type="RuleBase" id="RU004504"/>
    </source>
</evidence>
<evidence type="ECO:0000256" key="2">
    <source>
        <dbReference type="ARBA" id="ARBA00022898"/>
    </source>
</evidence>
<evidence type="ECO:0000313" key="5">
    <source>
        <dbReference type="EMBL" id="ASO19757.1"/>
    </source>
</evidence>
<dbReference type="InterPro" id="IPR015422">
    <property type="entry name" value="PyrdxlP-dep_Trfase_small"/>
</dbReference>
<reference evidence="5 6" key="1">
    <citation type="submission" date="2017-07" db="EMBL/GenBank/DDBJ databases">
        <title>Complete genome sequence of Actinoalloteichus hoggarensis DSM 45943, type strain of Actinoalloteichus hoggarensis.</title>
        <authorList>
            <person name="Ruckert C."/>
            <person name="Nouioui I."/>
            <person name="Willmese J."/>
            <person name="van Wezel G."/>
            <person name="Klenk H.-P."/>
            <person name="Kalinowski J."/>
            <person name="Zotchev S.B."/>
        </authorList>
    </citation>
    <scope>NUCLEOTIDE SEQUENCE [LARGE SCALE GENOMIC DNA]</scope>
    <source>
        <strain evidence="5 6">DSM 45943</strain>
    </source>
</reference>
<dbReference type="InterPro" id="IPR000192">
    <property type="entry name" value="Aminotrans_V_dom"/>
</dbReference>
<dbReference type="AlphaFoldDB" id="A0A221W200"/>
<comment type="similarity">
    <text evidence="3">Belongs to the class-V pyridoxal-phosphate-dependent aminotransferase family.</text>
</comment>
<dbReference type="RefSeq" id="WP_093944339.1">
    <property type="nucleotide sequence ID" value="NZ_CP022521.1"/>
</dbReference>
<dbReference type="Gene3D" id="3.40.640.10">
    <property type="entry name" value="Type I PLP-dependent aspartate aminotransferase-like (Major domain)"/>
    <property type="match status" value="1"/>
</dbReference>
<dbReference type="Gene3D" id="3.90.1150.10">
    <property type="entry name" value="Aspartate Aminotransferase, domain 1"/>
    <property type="match status" value="1"/>
</dbReference>
<accession>A0A221W200</accession>
<organism evidence="5 6">
    <name type="scientific">Actinoalloteichus hoggarensis</name>
    <dbReference type="NCBI Taxonomy" id="1470176"/>
    <lineage>
        <taxon>Bacteria</taxon>
        <taxon>Bacillati</taxon>
        <taxon>Actinomycetota</taxon>
        <taxon>Actinomycetes</taxon>
        <taxon>Pseudonocardiales</taxon>
        <taxon>Pseudonocardiaceae</taxon>
        <taxon>Actinoalloteichus</taxon>
    </lineage>
</organism>
<dbReference type="EC" id="2.8.1.7" evidence="5"/>
<dbReference type="EMBL" id="CP022521">
    <property type="protein sequence ID" value="ASO19757.1"/>
    <property type="molecule type" value="Genomic_DNA"/>
</dbReference>
<protein>
    <submittedName>
        <fullName evidence="5">Putative cysteine desulfurase</fullName>
        <ecNumber evidence="5">2.8.1.7</ecNumber>
    </submittedName>
</protein>
<dbReference type="PANTHER" id="PTHR43586:SF24">
    <property type="entry name" value="BLR4730 PROTEIN"/>
    <property type="match status" value="1"/>
</dbReference>
<evidence type="ECO:0000256" key="1">
    <source>
        <dbReference type="ARBA" id="ARBA00001933"/>
    </source>
</evidence>
<dbReference type="InterPro" id="IPR020578">
    <property type="entry name" value="Aminotrans_V_PyrdxlP_BS"/>
</dbReference>
<dbReference type="PROSITE" id="PS00595">
    <property type="entry name" value="AA_TRANSFER_CLASS_5"/>
    <property type="match status" value="1"/>
</dbReference>
<dbReference type="OrthoDB" id="9808002at2"/>
<dbReference type="Pfam" id="PF00266">
    <property type="entry name" value="Aminotran_5"/>
    <property type="match status" value="1"/>
</dbReference>
<keyword evidence="2" id="KW-0663">Pyridoxal phosphate</keyword>
<dbReference type="GO" id="GO:0031071">
    <property type="term" value="F:cysteine desulfurase activity"/>
    <property type="evidence" value="ECO:0007669"/>
    <property type="project" value="UniProtKB-EC"/>
</dbReference>
<dbReference type="Proteomes" id="UP000204221">
    <property type="component" value="Chromosome"/>
</dbReference>
<dbReference type="SUPFAM" id="SSF53383">
    <property type="entry name" value="PLP-dependent transferases"/>
    <property type="match status" value="1"/>
</dbReference>
<dbReference type="PANTHER" id="PTHR43586">
    <property type="entry name" value="CYSTEINE DESULFURASE"/>
    <property type="match status" value="1"/>
</dbReference>
<dbReference type="InterPro" id="IPR015424">
    <property type="entry name" value="PyrdxlP-dep_Trfase"/>
</dbReference>
<proteinExistence type="inferred from homology"/>
<gene>
    <name evidence="5" type="primary">csd1</name>
    <name evidence="5" type="ORF">AHOG_10570</name>
</gene>
<dbReference type="InterPro" id="IPR015421">
    <property type="entry name" value="PyrdxlP-dep_Trfase_major"/>
</dbReference>
<keyword evidence="5" id="KW-0808">Transferase</keyword>
<dbReference type="KEGG" id="ahg:AHOG_10570"/>
<name>A0A221W200_9PSEU</name>
<comment type="cofactor">
    <cofactor evidence="1 4">
        <name>pyridoxal 5'-phosphate</name>
        <dbReference type="ChEBI" id="CHEBI:597326"/>
    </cofactor>
</comment>
<sequence length="397" mass="42662">MTDTDVARARALTLGCGEVVHLNNAGAALPPAPVTDTVVAHLRAEAMRGGYEAADEAAPRAEAVYRSIAALIGAEPEDISITDSATRAWQSVFYSIPFAPGDRILTCKADYASNAVALLQTARRTGAEIEVVGDDASGQLDVADLRRRIDGRVRLISLTHVPTQGGLVNPAEEVGAIAEEAGIPFLLDACQSAGQLDLDVTRLRCDALSATGRKYLRGPRGTGFLYTHPRLRAKLEPTMLDLRSATWTAPDSYQVHEDGRRFENWERNLAAVLGLGAAVDHALSWGLPAIEERVSGLAAGLRTELAAIPGVTVHDQGVRRCGIVTFSLAGTPSARLRRLLGSENINTSLSRRESAQHDFTARDLPEMVRASVHYYNTEDELGRLVDAVARSSRRRAG</sequence>
<evidence type="ECO:0000256" key="3">
    <source>
        <dbReference type="RuleBase" id="RU004075"/>
    </source>
</evidence>